<dbReference type="SMART" id="SM00450">
    <property type="entry name" value="RHOD"/>
    <property type="match status" value="1"/>
</dbReference>
<keyword evidence="3" id="KW-1185">Reference proteome</keyword>
<dbReference type="InterPro" id="IPR001763">
    <property type="entry name" value="Rhodanese-like_dom"/>
</dbReference>
<sequence length="118" mass="12783">MTELITREELAAALRDDSVVLLDTLPADYYDKAHIAGALNLVEADVESMAPQVLPDRDAAIVTYCASISCRNSEIVATRLRTLGYTNVRTYREGIADWESAGLPIDGSSTALQEHVTG</sequence>
<organism evidence="2 3">
    <name type="scientific">Rhodococcus daqingensis</name>
    <dbReference type="NCBI Taxonomy" id="2479363"/>
    <lineage>
        <taxon>Bacteria</taxon>
        <taxon>Bacillati</taxon>
        <taxon>Actinomycetota</taxon>
        <taxon>Actinomycetes</taxon>
        <taxon>Mycobacteriales</taxon>
        <taxon>Nocardiaceae</taxon>
        <taxon>Rhodococcus</taxon>
    </lineage>
</organism>
<dbReference type="PANTHER" id="PTHR43031:SF1">
    <property type="entry name" value="PYRIDINE NUCLEOTIDE-DISULPHIDE OXIDOREDUCTASE"/>
    <property type="match status" value="1"/>
</dbReference>
<dbReference type="CDD" id="cd00158">
    <property type="entry name" value="RHOD"/>
    <property type="match status" value="1"/>
</dbReference>
<dbReference type="PANTHER" id="PTHR43031">
    <property type="entry name" value="FAD-DEPENDENT OXIDOREDUCTASE"/>
    <property type="match status" value="1"/>
</dbReference>
<reference evidence="3" key="1">
    <citation type="journal article" date="2019" name="Int. J. Syst. Evol. Microbiol.">
        <title>The Global Catalogue of Microorganisms (GCM) 10K type strain sequencing project: providing services to taxonomists for standard genome sequencing and annotation.</title>
        <authorList>
            <consortium name="The Broad Institute Genomics Platform"/>
            <consortium name="The Broad Institute Genome Sequencing Center for Infectious Disease"/>
            <person name="Wu L."/>
            <person name="Ma J."/>
        </authorList>
    </citation>
    <scope>NUCLEOTIDE SEQUENCE [LARGE SCALE GENOMIC DNA]</scope>
    <source>
        <strain evidence="3">ICMP 19430</strain>
    </source>
</reference>
<evidence type="ECO:0000313" key="2">
    <source>
        <dbReference type="EMBL" id="MFC7449536.1"/>
    </source>
</evidence>
<dbReference type="InterPro" id="IPR036873">
    <property type="entry name" value="Rhodanese-like_dom_sf"/>
</dbReference>
<proteinExistence type="predicted"/>
<dbReference type="RefSeq" id="WP_378406637.1">
    <property type="nucleotide sequence ID" value="NZ_JBHTCS010000018.1"/>
</dbReference>
<dbReference type="Proteomes" id="UP001596484">
    <property type="component" value="Unassembled WGS sequence"/>
</dbReference>
<gene>
    <name evidence="2" type="ORF">ACFQS9_16690</name>
</gene>
<evidence type="ECO:0000313" key="3">
    <source>
        <dbReference type="Proteomes" id="UP001596484"/>
    </source>
</evidence>
<dbReference type="SUPFAM" id="SSF52821">
    <property type="entry name" value="Rhodanese/Cell cycle control phosphatase"/>
    <property type="match status" value="1"/>
</dbReference>
<protein>
    <submittedName>
        <fullName evidence="2">Rhodanese-like domain-containing protein</fullName>
    </submittedName>
</protein>
<accession>A0ABW2S0B0</accession>
<dbReference type="Pfam" id="PF00581">
    <property type="entry name" value="Rhodanese"/>
    <property type="match status" value="1"/>
</dbReference>
<dbReference type="EMBL" id="JBHTCS010000018">
    <property type="protein sequence ID" value="MFC7449536.1"/>
    <property type="molecule type" value="Genomic_DNA"/>
</dbReference>
<name>A0ABW2S0B0_9NOCA</name>
<dbReference type="InterPro" id="IPR050229">
    <property type="entry name" value="GlpE_sulfurtransferase"/>
</dbReference>
<dbReference type="PROSITE" id="PS50206">
    <property type="entry name" value="RHODANESE_3"/>
    <property type="match status" value="1"/>
</dbReference>
<evidence type="ECO:0000259" key="1">
    <source>
        <dbReference type="PROSITE" id="PS50206"/>
    </source>
</evidence>
<comment type="caution">
    <text evidence="2">The sequence shown here is derived from an EMBL/GenBank/DDBJ whole genome shotgun (WGS) entry which is preliminary data.</text>
</comment>
<feature type="domain" description="Rhodanese" evidence="1">
    <location>
        <begin position="15"/>
        <end position="107"/>
    </location>
</feature>
<dbReference type="Gene3D" id="3.40.250.10">
    <property type="entry name" value="Rhodanese-like domain"/>
    <property type="match status" value="1"/>
</dbReference>